<reference evidence="4 5" key="2">
    <citation type="submission" date="2018-11" db="EMBL/GenBank/DDBJ databases">
        <authorList>
            <consortium name="Pathogen Informatics"/>
        </authorList>
    </citation>
    <scope>NUCLEOTIDE SEQUENCE [LARGE SCALE GENOMIC DNA]</scope>
</reference>
<dbReference type="PANTHER" id="PTHR13466:SF0">
    <property type="entry name" value="SMP-LTD DOMAIN-CONTAINING PROTEIN"/>
    <property type="match status" value="1"/>
</dbReference>
<keyword evidence="3" id="KW-0472">Membrane</keyword>
<feature type="compositionally biased region" description="Polar residues" evidence="2">
    <location>
        <begin position="88"/>
        <end position="103"/>
    </location>
</feature>
<name>A0A0R3T818_RODNA</name>
<evidence type="ECO:0000313" key="4">
    <source>
        <dbReference type="EMBL" id="VDN99064.1"/>
    </source>
</evidence>
<dbReference type="Proteomes" id="UP000278807">
    <property type="component" value="Unassembled WGS sequence"/>
</dbReference>
<dbReference type="AlphaFoldDB" id="A0A0R3T818"/>
<evidence type="ECO:0000256" key="3">
    <source>
        <dbReference type="SAM" id="Phobius"/>
    </source>
</evidence>
<evidence type="ECO:0000256" key="2">
    <source>
        <dbReference type="SAM" id="MobiDB-lite"/>
    </source>
</evidence>
<evidence type="ECO:0000313" key="5">
    <source>
        <dbReference type="Proteomes" id="UP000278807"/>
    </source>
</evidence>
<dbReference type="EMBL" id="UZAE01001800">
    <property type="protein sequence ID" value="VDN99064.1"/>
    <property type="molecule type" value="Genomic_DNA"/>
</dbReference>
<reference evidence="6" key="1">
    <citation type="submission" date="2017-02" db="UniProtKB">
        <authorList>
            <consortium name="WormBaseParasite"/>
        </authorList>
    </citation>
    <scope>IDENTIFICATION</scope>
</reference>
<comment type="subcellular location">
    <subcellularLocation>
        <location evidence="1">Endoplasmic reticulum membrane</location>
    </subcellularLocation>
</comment>
<dbReference type="GO" id="GO:0005789">
    <property type="term" value="C:endoplasmic reticulum membrane"/>
    <property type="evidence" value="ECO:0007669"/>
    <property type="project" value="UniProtKB-SubCell"/>
</dbReference>
<feature type="compositionally biased region" description="Pro residues" evidence="2">
    <location>
        <begin position="40"/>
        <end position="62"/>
    </location>
</feature>
<evidence type="ECO:0000256" key="1">
    <source>
        <dbReference type="ARBA" id="ARBA00004586"/>
    </source>
</evidence>
<dbReference type="GO" id="GO:0008289">
    <property type="term" value="F:lipid binding"/>
    <property type="evidence" value="ECO:0007669"/>
    <property type="project" value="TreeGrafter"/>
</dbReference>
<protein>
    <submittedName>
        <fullName evidence="6">Testis-expressed sequence 2 protein</fullName>
    </submittedName>
</protein>
<dbReference type="OrthoDB" id="26740at2759"/>
<dbReference type="WBParaSite" id="HNAJ_0000320601-mRNA-1">
    <property type="protein sequence ID" value="HNAJ_0000320601-mRNA-1"/>
    <property type="gene ID" value="HNAJ_0000320601"/>
</dbReference>
<dbReference type="STRING" id="102285.A0A0R3T818"/>
<feature type="compositionally biased region" description="Basic and acidic residues" evidence="2">
    <location>
        <begin position="104"/>
        <end position="116"/>
    </location>
</feature>
<proteinExistence type="predicted"/>
<keyword evidence="3" id="KW-1133">Transmembrane helix</keyword>
<sequence>MCVFNYLSPSSLRARSKNLTPMDHNKVNDLFVNEIRPAVTPSPPPKRPLRAPPPPPPPPPHIPSSQPSRFSTSSPTNPTAPTWPRPPTNSLSDSSFIPPSASHQEQEVLNKPDRPLRRPKKPSSGDILEEGVLPSGEKKFVDTKSATVSAKAEATKDDVIQETVSDEEPILDKSESSSSILVLTVLFFTILFIWYFSICPFLAGALLGGGSVYVFMRFWAFTMRYLNTYSPDYHSDDCIFTRGGGVHFPIKTSPTATCCSLHNSLLADWRPAYAGPLILPHLRELQTPPVPRLADEDPKTAPAGGHLAEGLGFKLDKDNNPLYQTWMNETVSYSAETYHINDTHSVFVTLEGSQLRIQRPRKNVPRRAMFNVSVPSSSGVQFVHQRIYNMRKVTVSLLPEGLVSRRLWSKKYPICLTIQNEQNSRPSGSQDTITKTSSTSRLKKKASIAARSGKRSIAKYPSPTDSIREETKPAGLDSQSAYSVSTSRFLRVSTNPTFGSSASGPVSNDMPLSQLDEVISQTQDDFLLVQPSDLDDKIYLFTRTCREKETWFRRLYGASIGKPLLLTTQQVTNWTTGFTAFYYLTRFKHLK</sequence>
<keyword evidence="5" id="KW-1185">Reference proteome</keyword>
<feature type="transmembrane region" description="Helical" evidence="3">
    <location>
        <begin position="202"/>
        <end position="220"/>
    </location>
</feature>
<feature type="region of interest" description="Disordered" evidence="2">
    <location>
        <begin position="421"/>
        <end position="477"/>
    </location>
</feature>
<organism evidence="6">
    <name type="scientific">Rodentolepis nana</name>
    <name type="common">Dwarf tapeworm</name>
    <name type="synonym">Hymenolepis nana</name>
    <dbReference type="NCBI Taxonomy" id="102285"/>
    <lineage>
        <taxon>Eukaryota</taxon>
        <taxon>Metazoa</taxon>
        <taxon>Spiralia</taxon>
        <taxon>Lophotrochozoa</taxon>
        <taxon>Platyhelminthes</taxon>
        <taxon>Cestoda</taxon>
        <taxon>Eucestoda</taxon>
        <taxon>Cyclophyllidea</taxon>
        <taxon>Hymenolepididae</taxon>
        <taxon>Rodentolepis</taxon>
    </lineage>
</organism>
<feature type="region of interest" description="Disordered" evidence="2">
    <location>
        <begin position="36"/>
        <end position="134"/>
    </location>
</feature>
<evidence type="ECO:0000313" key="6">
    <source>
        <dbReference type="WBParaSite" id="HNAJ_0000320601-mRNA-1"/>
    </source>
</evidence>
<accession>A0A0R3T818</accession>
<feature type="compositionally biased region" description="Basic residues" evidence="2">
    <location>
        <begin position="441"/>
        <end position="457"/>
    </location>
</feature>
<dbReference type="PANTHER" id="PTHR13466">
    <property type="entry name" value="TEX2 PROTEIN-RELATED"/>
    <property type="match status" value="1"/>
</dbReference>
<feature type="compositionally biased region" description="Polar residues" evidence="2">
    <location>
        <begin position="421"/>
        <end position="431"/>
    </location>
</feature>
<feature type="compositionally biased region" description="Low complexity" evidence="2">
    <location>
        <begin position="63"/>
        <end position="80"/>
    </location>
</feature>
<keyword evidence="3" id="KW-0812">Transmembrane</keyword>
<gene>
    <name evidence="4" type="ORF">HNAJ_LOCUS3205</name>
</gene>